<dbReference type="InterPro" id="IPR038670">
    <property type="entry name" value="HslJ-like_sf"/>
</dbReference>
<dbReference type="PANTHER" id="PTHR35535">
    <property type="entry name" value="HEAT SHOCK PROTEIN HSLJ"/>
    <property type="match status" value="1"/>
</dbReference>
<keyword evidence="3" id="KW-1185">Reference proteome</keyword>
<feature type="domain" description="DUF306" evidence="1">
    <location>
        <begin position="114"/>
        <end position="219"/>
    </location>
</feature>
<accession>A0A1H9C323</accession>
<sequence length="224" mass="22956">MVGKTFHSTSVTEQGAPRALVEGTSVELRFTDDGRLLARAGCNQMQGPVSLDGGKLAVTDLSVTAMGCPRPELHAQDDWLAGLLGAGPSWRVDGTTLVVTGSGAEIVLAREVPAALEGGAWTVDTLITGDAASSVPGGVVATLVFGPDRVEVSAGCNAGTAQYRKSGQTLTFERVVLTDKACGPDEMAVEKAVTDALSGQVEYEVDGQALRLTNASGAGVGLRK</sequence>
<dbReference type="STRING" id="402600.SAMN05216188_1011038"/>
<dbReference type="EMBL" id="FOFR01000001">
    <property type="protein sequence ID" value="SEP95552.1"/>
    <property type="molecule type" value="Genomic_DNA"/>
</dbReference>
<gene>
    <name evidence="2" type="ORF">SAMN05216188_1011038</name>
</gene>
<keyword evidence="2" id="KW-0346">Stress response</keyword>
<dbReference type="Pfam" id="PF03724">
    <property type="entry name" value="META"/>
    <property type="match status" value="2"/>
</dbReference>
<protein>
    <submittedName>
        <fullName evidence="2">Heat shock protein HslJ</fullName>
    </submittedName>
</protein>
<dbReference type="PANTHER" id="PTHR35535:SF2">
    <property type="entry name" value="DUF306 DOMAIN-CONTAINING PROTEIN"/>
    <property type="match status" value="1"/>
</dbReference>
<dbReference type="InterPro" id="IPR053147">
    <property type="entry name" value="Hsp_HslJ-like"/>
</dbReference>
<dbReference type="Proteomes" id="UP000199352">
    <property type="component" value="Unassembled WGS sequence"/>
</dbReference>
<dbReference type="InterPro" id="IPR005184">
    <property type="entry name" value="DUF306_Meta_HslJ"/>
</dbReference>
<proteinExistence type="predicted"/>
<evidence type="ECO:0000313" key="3">
    <source>
        <dbReference type="Proteomes" id="UP000199352"/>
    </source>
</evidence>
<dbReference type="AlphaFoldDB" id="A0A1H9C323"/>
<dbReference type="Gene3D" id="2.40.128.270">
    <property type="match status" value="2"/>
</dbReference>
<evidence type="ECO:0000313" key="2">
    <source>
        <dbReference type="EMBL" id="SEP95552.1"/>
    </source>
</evidence>
<name>A0A1H9C323_9PSEU</name>
<evidence type="ECO:0000259" key="1">
    <source>
        <dbReference type="Pfam" id="PF03724"/>
    </source>
</evidence>
<organism evidence="2 3">
    <name type="scientific">Lentzea xinjiangensis</name>
    <dbReference type="NCBI Taxonomy" id="402600"/>
    <lineage>
        <taxon>Bacteria</taxon>
        <taxon>Bacillati</taxon>
        <taxon>Actinomycetota</taxon>
        <taxon>Actinomycetes</taxon>
        <taxon>Pseudonocardiales</taxon>
        <taxon>Pseudonocardiaceae</taxon>
        <taxon>Lentzea</taxon>
    </lineage>
</organism>
<reference evidence="3" key="1">
    <citation type="submission" date="2016-10" db="EMBL/GenBank/DDBJ databases">
        <authorList>
            <person name="Varghese N."/>
            <person name="Submissions S."/>
        </authorList>
    </citation>
    <scope>NUCLEOTIDE SEQUENCE [LARGE SCALE GENOMIC DNA]</scope>
    <source>
        <strain evidence="3">CGMCC 4.3525</strain>
    </source>
</reference>
<feature type="domain" description="DUF306" evidence="1">
    <location>
        <begin position="4"/>
        <end position="104"/>
    </location>
</feature>